<evidence type="ECO:0000313" key="1">
    <source>
        <dbReference type="EMBL" id="KND96718.1"/>
    </source>
</evidence>
<dbReference type="AlphaFoldDB" id="A0A0L0NRP4"/>
<dbReference type="VEuPathDB" id="FungiDB:QG37_06830"/>
<evidence type="ECO:0000313" key="2">
    <source>
        <dbReference type="Proteomes" id="UP000037122"/>
    </source>
</evidence>
<proteinExistence type="predicted"/>
<dbReference type="Proteomes" id="UP000037122">
    <property type="component" value="Unassembled WGS sequence"/>
</dbReference>
<sequence length="153" mass="16698">MPLAGEATHAHLLTISIPPGGQPQGPLCNHLKHSPLLLVLPPLPLFSFCGRFPFQKHSSLTAGMKPPQGVLYEVSRRPLVGSCSEKGPGRNFLCMRRSSAHHPPLGMLSQSGNASRQGGKEAWRPEAQGIVFGTLQWPCESGAFIMERWSLRR</sequence>
<name>A0A0L0NRP4_CANAR</name>
<dbReference type="EMBL" id="LGST01000050">
    <property type="protein sequence ID" value="KND96718.1"/>
    <property type="molecule type" value="Genomic_DNA"/>
</dbReference>
<gene>
    <name evidence="1" type="ORF">QG37_06830</name>
</gene>
<organism evidence="1 2">
    <name type="scientific">Candidozyma auris</name>
    <name type="common">Yeast</name>
    <name type="synonym">Candida auris</name>
    <dbReference type="NCBI Taxonomy" id="498019"/>
    <lineage>
        <taxon>Eukaryota</taxon>
        <taxon>Fungi</taxon>
        <taxon>Dikarya</taxon>
        <taxon>Ascomycota</taxon>
        <taxon>Saccharomycotina</taxon>
        <taxon>Pichiomycetes</taxon>
        <taxon>Metschnikowiaceae</taxon>
        <taxon>Candidozyma</taxon>
    </lineage>
</organism>
<protein>
    <submittedName>
        <fullName evidence="1">Uncharacterized protein</fullName>
    </submittedName>
</protein>
<reference evidence="2" key="1">
    <citation type="journal article" date="2015" name="BMC Genomics">
        <title>Draft genome of a commonly misdiagnosed multidrug resistant pathogen Candida auris.</title>
        <authorList>
            <person name="Chatterjee S."/>
            <person name="Alampalli S.V."/>
            <person name="Nageshan R.K."/>
            <person name="Chettiar S.T."/>
            <person name="Joshi S."/>
            <person name="Tatu U.S."/>
        </authorList>
    </citation>
    <scope>NUCLEOTIDE SEQUENCE [LARGE SCALE GENOMIC DNA]</scope>
    <source>
        <strain evidence="2">6684</strain>
    </source>
</reference>
<accession>A0A0L0NRP4</accession>
<comment type="caution">
    <text evidence="1">The sequence shown here is derived from an EMBL/GenBank/DDBJ whole genome shotgun (WGS) entry which is preliminary data.</text>
</comment>